<proteinExistence type="predicted"/>
<evidence type="ECO:0000313" key="5">
    <source>
        <dbReference type="Proteomes" id="UP000824231"/>
    </source>
</evidence>
<reference evidence="4" key="1">
    <citation type="journal article" date="2021" name="PeerJ">
        <title>Extensive microbial diversity within the chicken gut microbiome revealed by metagenomics and culture.</title>
        <authorList>
            <person name="Gilroy R."/>
            <person name="Ravi A."/>
            <person name="Getino M."/>
            <person name="Pursley I."/>
            <person name="Horton D.L."/>
            <person name="Alikhan N.F."/>
            <person name="Baker D."/>
            <person name="Gharbi K."/>
            <person name="Hall N."/>
            <person name="Watson M."/>
            <person name="Adriaenssens E.M."/>
            <person name="Foster-Nyarko E."/>
            <person name="Jarju S."/>
            <person name="Secka A."/>
            <person name="Antonio M."/>
            <person name="Oren A."/>
            <person name="Chaudhuri R.R."/>
            <person name="La Ragione R."/>
            <person name="Hildebrand F."/>
            <person name="Pallen M.J."/>
        </authorList>
    </citation>
    <scope>NUCLEOTIDE SEQUENCE</scope>
    <source>
        <strain evidence="4">ChiSxjej3B15-572</strain>
    </source>
</reference>
<evidence type="ECO:0000256" key="2">
    <source>
        <dbReference type="ARBA" id="ARBA00022785"/>
    </source>
</evidence>
<name>A0A9D1VIG1_9LACO</name>
<dbReference type="GO" id="GO:0005737">
    <property type="term" value="C:cytoplasm"/>
    <property type="evidence" value="ECO:0007669"/>
    <property type="project" value="TreeGrafter"/>
</dbReference>
<dbReference type="InterPro" id="IPR002616">
    <property type="entry name" value="tRNA_ribo_trans-like"/>
</dbReference>
<dbReference type="AlphaFoldDB" id="A0A9D1VIG1"/>
<dbReference type="PANTHER" id="PTHR46499:SF1">
    <property type="entry name" value="QUEUINE TRNA-RIBOSYLTRANSFERASE"/>
    <property type="match status" value="1"/>
</dbReference>
<keyword evidence="1" id="KW-0819">tRNA processing</keyword>
<keyword evidence="2" id="KW-0671">Queuosine biosynthesis</keyword>
<sequence length="349" mass="37828">MTDISFELQAGPLRKGKLKTTHGEVTTPCIVPLLMQGTLGPVDAATLFTTGVRIVAADGLELMVAPGSNVLKASHGLANFLGWPGVTLTFSGLHLTTEKLKKNASRLGFRYQEPITKADNRMDATSAAQLQRAMHSDLPIAAFQNISYYAPVDDLAIAAKINSDLQHQEQALLPTTIPAINGGGIKAVRKQFISNWQSLKAAFLTQFSQTDFAEWKRIVQENFAFLPHACLRIIVADNAAELLAALRLGADIIVTGLPLVDAVQGLAYSHEGPIRIKEAIYQSDMHQLAGHSVAYWHYLHHEGANAATRGLTINNLQCLLQAVDRDVQSSDVEYLQAKLCLTGQNGGNK</sequence>
<gene>
    <name evidence="4" type="ORF">H9856_05255</name>
</gene>
<dbReference type="GO" id="GO:0008616">
    <property type="term" value="P:tRNA queuosine(34) biosynthetic process"/>
    <property type="evidence" value="ECO:0007669"/>
    <property type="project" value="UniProtKB-KW"/>
</dbReference>
<dbReference type="SUPFAM" id="SSF51713">
    <property type="entry name" value="tRNA-guanine transglycosylase"/>
    <property type="match status" value="1"/>
</dbReference>
<organism evidence="4 5">
    <name type="scientific">Candidatus Limosilactobacillus merdigallinarum</name>
    <dbReference type="NCBI Taxonomy" id="2838652"/>
    <lineage>
        <taxon>Bacteria</taxon>
        <taxon>Bacillati</taxon>
        <taxon>Bacillota</taxon>
        <taxon>Bacilli</taxon>
        <taxon>Lactobacillales</taxon>
        <taxon>Lactobacillaceae</taxon>
        <taxon>Limosilactobacillus</taxon>
    </lineage>
</organism>
<accession>A0A9D1VIG1</accession>
<evidence type="ECO:0000313" key="4">
    <source>
        <dbReference type="EMBL" id="HIX35783.1"/>
    </source>
</evidence>
<protein>
    <submittedName>
        <fullName evidence="4">Queuine tRNA-ribosyltransferase family protein</fullName>
    </submittedName>
</protein>
<dbReference type="EMBL" id="DXFH01000022">
    <property type="protein sequence ID" value="HIX35783.1"/>
    <property type="molecule type" value="Genomic_DNA"/>
</dbReference>
<evidence type="ECO:0000259" key="3">
    <source>
        <dbReference type="Pfam" id="PF01702"/>
    </source>
</evidence>
<dbReference type="InterPro" id="IPR036511">
    <property type="entry name" value="TGT-like_sf"/>
</dbReference>
<reference evidence="4" key="2">
    <citation type="submission" date="2021-04" db="EMBL/GenBank/DDBJ databases">
        <authorList>
            <person name="Gilroy R."/>
        </authorList>
    </citation>
    <scope>NUCLEOTIDE SEQUENCE</scope>
    <source>
        <strain evidence="4">ChiSxjej3B15-572</strain>
    </source>
</reference>
<dbReference type="Pfam" id="PF01702">
    <property type="entry name" value="TGT"/>
    <property type="match status" value="1"/>
</dbReference>
<evidence type="ECO:0000256" key="1">
    <source>
        <dbReference type="ARBA" id="ARBA00022694"/>
    </source>
</evidence>
<dbReference type="NCBIfam" id="TIGR00449">
    <property type="entry name" value="tgt_general"/>
    <property type="match status" value="1"/>
</dbReference>
<dbReference type="InterPro" id="IPR050076">
    <property type="entry name" value="ArchSynthase1/Queuine_TRR"/>
</dbReference>
<dbReference type="Proteomes" id="UP000824231">
    <property type="component" value="Unassembled WGS sequence"/>
</dbReference>
<dbReference type="PANTHER" id="PTHR46499">
    <property type="entry name" value="QUEUINE TRNA-RIBOSYLTRANSFERASE"/>
    <property type="match status" value="1"/>
</dbReference>
<dbReference type="Gene3D" id="3.20.20.105">
    <property type="entry name" value="Queuine tRNA-ribosyltransferase-like"/>
    <property type="match status" value="1"/>
</dbReference>
<feature type="domain" description="tRNA-guanine(15) transglycosylase-like" evidence="3">
    <location>
        <begin position="14"/>
        <end position="323"/>
    </location>
</feature>
<comment type="caution">
    <text evidence="4">The sequence shown here is derived from an EMBL/GenBank/DDBJ whole genome shotgun (WGS) entry which is preliminary data.</text>
</comment>